<name>A0A2U8VU94_9HYPH</name>
<dbReference type="Pfam" id="PF19833">
    <property type="entry name" value="RecG_dom3_C"/>
    <property type="match status" value="1"/>
</dbReference>
<organism evidence="11 12">
    <name type="scientific">Methylobacterium radiodurans</name>
    <dbReference type="NCBI Taxonomy" id="2202828"/>
    <lineage>
        <taxon>Bacteria</taxon>
        <taxon>Pseudomonadati</taxon>
        <taxon>Pseudomonadota</taxon>
        <taxon>Alphaproteobacteria</taxon>
        <taxon>Hyphomicrobiales</taxon>
        <taxon>Methylobacteriaceae</taxon>
        <taxon>Methylobacterium</taxon>
    </lineage>
</organism>
<dbReference type="Proteomes" id="UP000246058">
    <property type="component" value="Chromosome"/>
</dbReference>
<gene>
    <name evidence="11" type="ORF">DK427_17780</name>
</gene>
<dbReference type="Pfam" id="PF00270">
    <property type="entry name" value="DEAD"/>
    <property type="match status" value="1"/>
</dbReference>
<dbReference type="InterPro" id="IPR011545">
    <property type="entry name" value="DEAD/DEAH_box_helicase_dom"/>
</dbReference>
<dbReference type="PANTHER" id="PTHR47964">
    <property type="entry name" value="ATP-DEPENDENT DNA HELICASE HOMOLOG RECG, CHLOROPLASTIC"/>
    <property type="match status" value="1"/>
</dbReference>
<keyword evidence="4 11" id="KW-0347">Helicase</keyword>
<dbReference type="SUPFAM" id="SSF50249">
    <property type="entry name" value="Nucleic acid-binding proteins"/>
    <property type="match status" value="1"/>
</dbReference>
<dbReference type="SMART" id="SM00487">
    <property type="entry name" value="DEXDc"/>
    <property type="match status" value="1"/>
</dbReference>
<dbReference type="InterPro" id="IPR014001">
    <property type="entry name" value="Helicase_ATP-bd"/>
</dbReference>
<dbReference type="NCBIfam" id="NF008164">
    <property type="entry name" value="PRK10917.1-2"/>
    <property type="match status" value="1"/>
</dbReference>
<dbReference type="SMART" id="SM00490">
    <property type="entry name" value="HELICc"/>
    <property type="match status" value="1"/>
</dbReference>
<keyword evidence="12" id="KW-1185">Reference proteome</keyword>
<evidence type="ECO:0000256" key="4">
    <source>
        <dbReference type="ARBA" id="ARBA00022806"/>
    </source>
</evidence>
<evidence type="ECO:0000313" key="12">
    <source>
        <dbReference type="Proteomes" id="UP000246058"/>
    </source>
</evidence>
<evidence type="ECO:0000256" key="3">
    <source>
        <dbReference type="ARBA" id="ARBA00022801"/>
    </source>
</evidence>
<sequence length="716" mass="77838">MTDDTQDHTPDLRPSLLDPLFAPARGLPGVGPKLAPMIERLLGTPEQPARIVDLLFHLPYGGVSRQMKGSIAEAPPGEPVTLGVTVVEHRPPQPGAGRRPHRVLAEDQSGDITLVFFGMPAPRIAKMLPLGAHRYVSGKIELWDGHRQMVHPARIMDEEGLAALPPVEPIYGATEGLTSRAIGKLAVAALERLPVLPEWQDPAWLARNNWPPFADALTAEHRPREAPPKATDPLQPPPSTPTRRRLAYDELLASQLALALLRARQRRKAGRVNAGDGTLSRRIEAGLPFGLTGAQARAVAEIRADLAADRRMLRLLQGDVGSGKTAVALLAMASAVEAGRQAALMAPTEILARQHYERLAPLAGPLRLRLITGRDRAAERRATLKDLAAGEIDVLVGTHALFQEAVVFRDLGLAVVDEQHRFGVHQRLALGAKGEAVDFLVMTATPIPRTLALTFFGDMDVSILNEKPAGRQPIKTVTLSVDRIEEVVAGLGRAFERGERAYWICPLVAESEFVDLAAAEARFEDLQKYFGDAVGLIHGKMPGPDKDAAMARFQAGETKLLVSTTVVEVGVDVPEASIMVIEHAERFGLAQLHQLRGRVGRGSAASSCLLLYRGPLGQVSRARLEMMRESEDGFRIAEADLKLRGEGEVLGTRQSGVAAFRLARLESDANLLEAARDDARMVVERDPTLRSERGRALRVLLYLFEREAAIRLLEAG</sequence>
<feature type="domain" description="Helicase ATP-binding" evidence="9">
    <location>
        <begin position="305"/>
        <end position="464"/>
    </location>
</feature>
<dbReference type="KEGG" id="meti:DK427_17780"/>
<keyword evidence="2" id="KW-0227">DNA damage</keyword>
<dbReference type="RefSeq" id="WP_109952423.1">
    <property type="nucleotide sequence ID" value="NZ_CP029551.1"/>
</dbReference>
<dbReference type="GO" id="GO:0006281">
    <property type="term" value="P:DNA repair"/>
    <property type="evidence" value="ECO:0007669"/>
    <property type="project" value="UniProtKB-KW"/>
</dbReference>
<keyword evidence="1" id="KW-0547">Nucleotide-binding</keyword>
<dbReference type="InterPro" id="IPR027417">
    <property type="entry name" value="P-loop_NTPase"/>
</dbReference>
<dbReference type="InterPro" id="IPR047112">
    <property type="entry name" value="RecG/Mfd"/>
</dbReference>
<evidence type="ECO:0000256" key="7">
    <source>
        <dbReference type="ARBA" id="ARBA00023204"/>
    </source>
</evidence>
<dbReference type="InterPro" id="IPR001650">
    <property type="entry name" value="Helicase_C-like"/>
</dbReference>
<dbReference type="GO" id="GO:0005524">
    <property type="term" value="F:ATP binding"/>
    <property type="evidence" value="ECO:0007669"/>
    <property type="project" value="UniProtKB-KW"/>
</dbReference>
<dbReference type="NCBIfam" id="NF008168">
    <property type="entry name" value="PRK10917.2-2"/>
    <property type="match status" value="1"/>
</dbReference>
<evidence type="ECO:0000259" key="9">
    <source>
        <dbReference type="PROSITE" id="PS51192"/>
    </source>
</evidence>
<evidence type="ECO:0000256" key="1">
    <source>
        <dbReference type="ARBA" id="ARBA00022741"/>
    </source>
</evidence>
<dbReference type="CDD" id="cd04488">
    <property type="entry name" value="RecG_wedge_OBF"/>
    <property type="match status" value="1"/>
</dbReference>
<evidence type="ECO:0000256" key="5">
    <source>
        <dbReference type="ARBA" id="ARBA00022840"/>
    </source>
</evidence>
<evidence type="ECO:0000256" key="2">
    <source>
        <dbReference type="ARBA" id="ARBA00022763"/>
    </source>
</evidence>
<dbReference type="PROSITE" id="PS51192">
    <property type="entry name" value="HELICASE_ATP_BIND_1"/>
    <property type="match status" value="1"/>
</dbReference>
<dbReference type="EMBL" id="CP029551">
    <property type="protein sequence ID" value="AWN37344.1"/>
    <property type="molecule type" value="Genomic_DNA"/>
</dbReference>
<keyword evidence="3" id="KW-0378">Hydrolase</keyword>
<dbReference type="PROSITE" id="PS51194">
    <property type="entry name" value="HELICASE_CTER"/>
    <property type="match status" value="1"/>
</dbReference>
<dbReference type="GO" id="GO:0003678">
    <property type="term" value="F:DNA helicase activity"/>
    <property type="evidence" value="ECO:0007669"/>
    <property type="project" value="TreeGrafter"/>
</dbReference>
<keyword evidence="6" id="KW-0238">DNA-binding</keyword>
<dbReference type="SUPFAM" id="SSF52540">
    <property type="entry name" value="P-loop containing nucleoside triphosphate hydrolases"/>
    <property type="match status" value="2"/>
</dbReference>
<keyword evidence="7" id="KW-0234">DNA repair</keyword>
<dbReference type="InterPro" id="IPR045562">
    <property type="entry name" value="RecG_dom3_C"/>
</dbReference>
<dbReference type="Pfam" id="PF00271">
    <property type="entry name" value="Helicase_C"/>
    <property type="match status" value="1"/>
</dbReference>
<reference evidence="11 12" key="1">
    <citation type="submission" date="2018-05" db="EMBL/GenBank/DDBJ databases">
        <title>Complete Genome Sequence of Methylobacterium sp. 17Sr1-43.</title>
        <authorList>
            <person name="Srinivasan S."/>
        </authorList>
    </citation>
    <scope>NUCLEOTIDE SEQUENCE [LARGE SCALE GENOMIC DNA]</scope>
    <source>
        <strain evidence="11 12">17Sr1-43</strain>
    </source>
</reference>
<dbReference type="CDD" id="cd17992">
    <property type="entry name" value="DEXHc_RecG"/>
    <property type="match status" value="1"/>
</dbReference>
<evidence type="ECO:0000256" key="6">
    <source>
        <dbReference type="ARBA" id="ARBA00023125"/>
    </source>
</evidence>
<dbReference type="OrthoDB" id="9804325at2"/>
<feature type="domain" description="Helicase C-terminal" evidence="10">
    <location>
        <begin position="483"/>
        <end position="642"/>
    </location>
</feature>
<evidence type="ECO:0000259" key="10">
    <source>
        <dbReference type="PROSITE" id="PS51194"/>
    </source>
</evidence>
<keyword evidence="5" id="KW-0067">ATP-binding</keyword>
<proteinExistence type="predicted"/>
<protein>
    <submittedName>
        <fullName evidence="11">ATP-dependent DNA helicase RecG</fullName>
    </submittedName>
</protein>
<dbReference type="GO" id="GO:0016787">
    <property type="term" value="F:hydrolase activity"/>
    <property type="evidence" value="ECO:0007669"/>
    <property type="project" value="UniProtKB-KW"/>
</dbReference>
<dbReference type="InterPro" id="IPR012340">
    <property type="entry name" value="NA-bd_OB-fold"/>
</dbReference>
<feature type="region of interest" description="Disordered" evidence="8">
    <location>
        <begin position="220"/>
        <end position="243"/>
    </location>
</feature>
<dbReference type="GO" id="GO:0003677">
    <property type="term" value="F:DNA binding"/>
    <property type="evidence" value="ECO:0007669"/>
    <property type="project" value="UniProtKB-KW"/>
</dbReference>
<dbReference type="AlphaFoldDB" id="A0A2U8VU94"/>
<evidence type="ECO:0000313" key="11">
    <source>
        <dbReference type="EMBL" id="AWN37344.1"/>
    </source>
</evidence>
<accession>A0A2U8VU94</accession>
<dbReference type="Gene3D" id="3.40.50.300">
    <property type="entry name" value="P-loop containing nucleotide triphosphate hydrolases"/>
    <property type="match status" value="2"/>
</dbReference>
<dbReference type="Gene3D" id="2.40.50.140">
    <property type="entry name" value="Nucleic acid-binding proteins"/>
    <property type="match status" value="1"/>
</dbReference>
<dbReference type="PANTHER" id="PTHR47964:SF1">
    <property type="entry name" value="ATP-DEPENDENT DNA HELICASE HOMOLOG RECG, CHLOROPLASTIC"/>
    <property type="match status" value="1"/>
</dbReference>
<evidence type="ECO:0000256" key="8">
    <source>
        <dbReference type="SAM" id="MobiDB-lite"/>
    </source>
</evidence>